<dbReference type="AlphaFoldDB" id="A0AAN6KG82"/>
<sequence>MTAIIPERLQVPSQPYMTASSIHPVSQAGDVRKDGKECSTKCQWPPPFVTIAILRAIAVRDSSKYFANHVEILVNAKVSGDRETDKNIDAAKIETLIERKGIMSK</sequence>
<protein>
    <submittedName>
        <fullName evidence="1">Uncharacterized protein</fullName>
    </submittedName>
</protein>
<gene>
    <name evidence="1" type="ORF">LTR91_012040</name>
</gene>
<evidence type="ECO:0000313" key="1">
    <source>
        <dbReference type="EMBL" id="KAK0981183.1"/>
    </source>
</evidence>
<organism evidence="1 2">
    <name type="scientific">Friedmanniomyces endolithicus</name>
    <dbReference type="NCBI Taxonomy" id="329885"/>
    <lineage>
        <taxon>Eukaryota</taxon>
        <taxon>Fungi</taxon>
        <taxon>Dikarya</taxon>
        <taxon>Ascomycota</taxon>
        <taxon>Pezizomycotina</taxon>
        <taxon>Dothideomycetes</taxon>
        <taxon>Dothideomycetidae</taxon>
        <taxon>Mycosphaerellales</taxon>
        <taxon>Teratosphaeriaceae</taxon>
        <taxon>Friedmanniomyces</taxon>
    </lineage>
</organism>
<name>A0AAN6KG82_9PEZI</name>
<proteinExistence type="predicted"/>
<evidence type="ECO:0000313" key="2">
    <source>
        <dbReference type="Proteomes" id="UP001175353"/>
    </source>
</evidence>
<keyword evidence="2" id="KW-1185">Reference proteome</keyword>
<comment type="caution">
    <text evidence="1">The sequence shown here is derived from an EMBL/GenBank/DDBJ whole genome shotgun (WGS) entry which is preliminary data.</text>
</comment>
<accession>A0AAN6KG82</accession>
<dbReference type="Proteomes" id="UP001175353">
    <property type="component" value="Unassembled WGS sequence"/>
</dbReference>
<reference evidence="1" key="1">
    <citation type="submission" date="2023-06" db="EMBL/GenBank/DDBJ databases">
        <title>Black Yeasts Isolated from many extreme environments.</title>
        <authorList>
            <person name="Coleine C."/>
            <person name="Stajich J.E."/>
            <person name="Selbmann L."/>
        </authorList>
    </citation>
    <scope>NUCLEOTIDE SEQUENCE</scope>
    <source>
        <strain evidence="1">CCFEE 5200</strain>
    </source>
</reference>
<dbReference type="EMBL" id="JAUJLE010000113">
    <property type="protein sequence ID" value="KAK0981183.1"/>
    <property type="molecule type" value="Genomic_DNA"/>
</dbReference>